<feature type="domain" description="HNH nuclease" evidence="1">
    <location>
        <begin position="73"/>
        <end position="124"/>
    </location>
</feature>
<dbReference type="InterPro" id="IPR003615">
    <property type="entry name" value="HNH_nuc"/>
</dbReference>
<dbReference type="PANTHER" id="PTHR33877">
    <property type="entry name" value="SLL1193 PROTEIN"/>
    <property type="match status" value="1"/>
</dbReference>
<organism evidence="2">
    <name type="scientific">marine metagenome</name>
    <dbReference type="NCBI Taxonomy" id="408172"/>
    <lineage>
        <taxon>unclassified sequences</taxon>
        <taxon>metagenomes</taxon>
        <taxon>ecological metagenomes</taxon>
    </lineage>
</organism>
<protein>
    <recommendedName>
        <fullName evidence="1">HNH nuclease domain-containing protein</fullName>
    </recommendedName>
</protein>
<dbReference type="CDD" id="cd00085">
    <property type="entry name" value="HNHc"/>
    <property type="match status" value="1"/>
</dbReference>
<accession>A0A381T2L8</accession>
<evidence type="ECO:0000313" key="2">
    <source>
        <dbReference type="EMBL" id="SVA10442.1"/>
    </source>
</evidence>
<dbReference type="SMART" id="SM00507">
    <property type="entry name" value="HNHc"/>
    <property type="match status" value="1"/>
</dbReference>
<name>A0A381T2L8_9ZZZZ</name>
<sequence>MLDSFKSLVLNYSYEPLQFCSARHALIMLFGGRAEELDNSDYCVRTPSRSFPIPTVIRVLKMVHRNRKNGIAFSKKNILRRDDYTCQYCGASNHPLTVDHVMPKSRGGKTNWTNVVVACKSCNLKKGNQTPLETDMKLKRKPIKPDYQFVPFSIPSGPDSHLETWQKYLPQKILEKSLNF</sequence>
<dbReference type="EMBL" id="UINC01003931">
    <property type="protein sequence ID" value="SVA10442.1"/>
    <property type="molecule type" value="Genomic_DNA"/>
</dbReference>
<gene>
    <name evidence="2" type="ORF">METZ01_LOCUS63296</name>
</gene>
<reference evidence="2" key="1">
    <citation type="submission" date="2018-05" db="EMBL/GenBank/DDBJ databases">
        <authorList>
            <person name="Lanie J.A."/>
            <person name="Ng W.-L."/>
            <person name="Kazmierczak K.M."/>
            <person name="Andrzejewski T.M."/>
            <person name="Davidsen T.M."/>
            <person name="Wayne K.J."/>
            <person name="Tettelin H."/>
            <person name="Glass J.I."/>
            <person name="Rusch D."/>
            <person name="Podicherti R."/>
            <person name="Tsui H.-C.T."/>
            <person name="Winkler M.E."/>
        </authorList>
    </citation>
    <scope>NUCLEOTIDE SEQUENCE</scope>
</reference>
<dbReference type="AlphaFoldDB" id="A0A381T2L8"/>
<proteinExistence type="predicted"/>
<dbReference type="InterPro" id="IPR052892">
    <property type="entry name" value="NA-targeting_endonuclease"/>
</dbReference>
<dbReference type="Gene3D" id="1.10.30.50">
    <property type="match status" value="1"/>
</dbReference>
<dbReference type="Pfam" id="PF14279">
    <property type="entry name" value="HNH_5"/>
    <property type="match status" value="1"/>
</dbReference>
<evidence type="ECO:0000259" key="1">
    <source>
        <dbReference type="SMART" id="SM00507"/>
    </source>
</evidence>
<dbReference type="PANTHER" id="PTHR33877:SF2">
    <property type="entry name" value="OS07G0170200 PROTEIN"/>
    <property type="match status" value="1"/>
</dbReference>
<dbReference type="InterPro" id="IPR029471">
    <property type="entry name" value="HNH_5"/>
</dbReference>